<name>A0A9P4TT98_9PEZI</name>
<keyword evidence="4" id="KW-1185">Reference proteome</keyword>
<organism evidence="3 4">
    <name type="scientific">Tothia fuscella</name>
    <dbReference type="NCBI Taxonomy" id="1048955"/>
    <lineage>
        <taxon>Eukaryota</taxon>
        <taxon>Fungi</taxon>
        <taxon>Dikarya</taxon>
        <taxon>Ascomycota</taxon>
        <taxon>Pezizomycotina</taxon>
        <taxon>Dothideomycetes</taxon>
        <taxon>Pleosporomycetidae</taxon>
        <taxon>Venturiales</taxon>
        <taxon>Cylindrosympodiaceae</taxon>
        <taxon>Tothia</taxon>
    </lineage>
</organism>
<sequence>MKLSLFFSLYALFSIAATKSVENEENEHASLEERQFGGIGSLIPALLGLGIVAGALGSYNAKSGECKCALPRCDGGNACECLNTAAVQCWVSARGECKLSLNTCRNEPNAAPTDPKSQFPPCLPNGGPNGALPPCAATSRCAKVDNSCNDWSFSRQGGCIGICVPKSITAGTQQPKQPTQPKQSPPPKQQPPQQQIPPSWGGGAPSAPNNAGGGPPSYGSCPANVRCPGNNLCTPDPRNKNTFLCIQPNETCGGFQDVRCAGGKICVADPRISCAGFGCGGLCL</sequence>
<dbReference type="AlphaFoldDB" id="A0A9P4TT98"/>
<reference evidence="3" key="1">
    <citation type="journal article" date="2020" name="Stud. Mycol.">
        <title>101 Dothideomycetes genomes: a test case for predicting lifestyles and emergence of pathogens.</title>
        <authorList>
            <person name="Haridas S."/>
            <person name="Albert R."/>
            <person name="Binder M."/>
            <person name="Bloem J."/>
            <person name="Labutti K."/>
            <person name="Salamov A."/>
            <person name="Andreopoulos B."/>
            <person name="Baker S."/>
            <person name="Barry K."/>
            <person name="Bills G."/>
            <person name="Bluhm B."/>
            <person name="Cannon C."/>
            <person name="Castanera R."/>
            <person name="Culley D."/>
            <person name="Daum C."/>
            <person name="Ezra D."/>
            <person name="Gonzalez J."/>
            <person name="Henrissat B."/>
            <person name="Kuo A."/>
            <person name="Liang C."/>
            <person name="Lipzen A."/>
            <person name="Lutzoni F."/>
            <person name="Magnuson J."/>
            <person name="Mondo S."/>
            <person name="Nolan M."/>
            <person name="Ohm R."/>
            <person name="Pangilinan J."/>
            <person name="Park H.-J."/>
            <person name="Ramirez L."/>
            <person name="Alfaro M."/>
            <person name="Sun H."/>
            <person name="Tritt A."/>
            <person name="Yoshinaga Y."/>
            <person name="Zwiers L.-H."/>
            <person name="Turgeon B."/>
            <person name="Goodwin S."/>
            <person name="Spatafora J."/>
            <person name="Crous P."/>
            <person name="Grigoriev I."/>
        </authorList>
    </citation>
    <scope>NUCLEOTIDE SEQUENCE</scope>
    <source>
        <strain evidence="3">CBS 130266</strain>
    </source>
</reference>
<evidence type="ECO:0000313" key="3">
    <source>
        <dbReference type="EMBL" id="KAF2418941.1"/>
    </source>
</evidence>
<protein>
    <submittedName>
        <fullName evidence="3">Uncharacterized protein</fullName>
    </submittedName>
</protein>
<feature type="compositionally biased region" description="Low complexity" evidence="1">
    <location>
        <begin position="191"/>
        <end position="210"/>
    </location>
</feature>
<evidence type="ECO:0000256" key="1">
    <source>
        <dbReference type="SAM" id="MobiDB-lite"/>
    </source>
</evidence>
<comment type="caution">
    <text evidence="3">The sequence shown here is derived from an EMBL/GenBank/DDBJ whole genome shotgun (WGS) entry which is preliminary data.</text>
</comment>
<evidence type="ECO:0000256" key="2">
    <source>
        <dbReference type="SAM" id="SignalP"/>
    </source>
</evidence>
<accession>A0A9P4TT98</accession>
<feature type="chain" id="PRO_5040441262" evidence="2">
    <location>
        <begin position="21"/>
        <end position="284"/>
    </location>
</feature>
<evidence type="ECO:0000313" key="4">
    <source>
        <dbReference type="Proteomes" id="UP000800235"/>
    </source>
</evidence>
<feature type="compositionally biased region" description="Low complexity" evidence="1">
    <location>
        <begin position="173"/>
        <end position="182"/>
    </location>
</feature>
<dbReference type="OrthoDB" id="10471202at2759"/>
<keyword evidence="2" id="KW-0732">Signal</keyword>
<feature type="region of interest" description="Disordered" evidence="1">
    <location>
        <begin position="170"/>
        <end position="215"/>
    </location>
</feature>
<gene>
    <name evidence="3" type="ORF">EJ08DRAFT_702909</name>
</gene>
<dbReference type="Proteomes" id="UP000800235">
    <property type="component" value="Unassembled WGS sequence"/>
</dbReference>
<proteinExistence type="predicted"/>
<feature type="signal peptide" evidence="2">
    <location>
        <begin position="1"/>
        <end position="20"/>
    </location>
</feature>
<dbReference type="EMBL" id="MU007122">
    <property type="protein sequence ID" value="KAF2418941.1"/>
    <property type="molecule type" value="Genomic_DNA"/>
</dbReference>